<dbReference type="Proteomes" id="UP000886879">
    <property type="component" value="Unassembled WGS sequence"/>
</dbReference>
<dbReference type="GO" id="GO:0071949">
    <property type="term" value="F:FAD binding"/>
    <property type="evidence" value="ECO:0007669"/>
    <property type="project" value="InterPro"/>
</dbReference>
<dbReference type="InterPro" id="IPR016169">
    <property type="entry name" value="FAD-bd_PCMH_sub2"/>
</dbReference>
<dbReference type="AlphaFoldDB" id="A0A9D1CFR3"/>
<gene>
    <name evidence="4" type="ORF">IAD31_01545</name>
</gene>
<proteinExistence type="predicted"/>
<reference evidence="4" key="2">
    <citation type="journal article" date="2021" name="PeerJ">
        <title>Extensive microbial diversity within the chicken gut microbiome revealed by metagenomics and culture.</title>
        <authorList>
            <person name="Gilroy R."/>
            <person name="Ravi A."/>
            <person name="Getino M."/>
            <person name="Pursley I."/>
            <person name="Horton D.L."/>
            <person name="Alikhan N.F."/>
            <person name="Baker D."/>
            <person name="Gharbi K."/>
            <person name="Hall N."/>
            <person name="Watson M."/>
            <person name="Adriaenssens E.M."/>
            <person name="Foster-Nyarko E."/>
            <person name="Jarju S."/>
            <person name="Secka A."/>
            <person name="Antonio M."/>
            <person name="Oren A."/>
            <person name="Chaudhuri R.R."/>
            <person name="La Ragione R."/>
            <person name="Hildebrand F."/>
            <person name="Pallen M.J."/>
        </authorList>
    </citation>
    <scope>NUCLEOTIDE SEQUENCE</scope>
    <source>
        <strain evidence="4">ChiGjej2B2-12916</strain>
    </source>
</reference>
<dbReference type="InterPro" id="IPR002346">
    <property type="entry name" value="Mopterin_DH_FAD-bd"/>
</dbReference>
<feature type="domain" description="FAD-binding PCMH-type" evidence="3">
    <location>
        <begin position="1"/>
        <end position="162"/>
    </location>
</feature>
<dbReference type="InterPro" id="IPR036318">
    <property type="entry name" value="FAD-bd_PCMH-like_sf"/>
</dbReference>
<accession>A0A9D1CFR3</accession>
<dbReference type="Gene3D" id="3.30.465.10">
    <property type="match status" value="1"/>
</dbReference>
<dbReference type="SUPFAM" id="SSF56176">
    <property type="entry name" value="FAD-binding/transporter-associated domain-like"/>
    <property type="match status" value="1"/>
</dbReference>
<evidence type="ECO:0000256" key="2">
    <source>
        <dbReference type="ARBA" id="ARBA00023002"/>
    </source>
</evidence>
<protein>
    <submittedName>
        <fullName evidence="4">FAD binding domain-containing protein</fullName>
    </submittedName>
</protein>
<dbReference type="GO" id="GO:0016491">
    <property type="term" value="F:oxidoreductase activity"/>
    <property type="evidence" value="ECO:0007669"/>
    <property type="project" value="UniProtKB-KW"/>
</dbReference>
<dbReference type="Gene3D" id="3.30.390.50">
    <property type="entry name" value="CO dehydrogenase flavoprotein, C-terminal domain"/>
    <property type="match status" value="1"/>
</dbReference>
<evidence type="ECO:0000256" key="1">
    <source>
        <dbReference type="ARBA" id="ARBA00022630"/>
    </source>
</evidence>
<reference evidence="4" key="1">
    <citation type="submission" date="2020-10" db="EMBL/GenBank/DDBJ databases">
        <authorList>
            <person name="Gilroy R."/>
        </authorList>
    </citation>
    <scope>NUCLEOTIDE SEQUENCE</scope>
    <source>
        <strain evidence="4">ChiGjej2B2-12916</strain>
    </source>
</reference>
<dbReference type="PANTHER" id="PTHR42659">
    <property type="entry name" value="XANTHINE DEHYDROGENASE SUBUNIT C-RELATED"/>
    <property type="match status" value="1"/>
</dbReference>
<dbReference type="InterPro" id="IPR051312">
    <property type="entry name" value="Diverse_Substr_Oxidored"/>
</dbReference>
<keyword evidence="1" id="KW-0285">Flavoprotein</keyword>
<dbReference type="InterPro" id="IPR005107">
    <property type="entry name" value="CO_DH_flav_C"/>
</dbReference>
<dbReference type="InterPro" id="IPR036683">
    <property type="entry name" value="CO_DH_flav_C_dom_sf"/>
</dbReference>
<dbReference type="Pfam" id="PF00941">
    <property type="entry name" value="FAD_binding_5"/>
    <property type="match status" value="1"/>
</dbReference>
<evidence type="ECO:0000259" key="3">
    <source>
        <dbReference type="PROSITE" id="PS51387"/>
    </source>
</evidence>
<evidence type="ECO:0000313" key="5">
    <source>
        <dbReference type="Proteomes" id="UP000886879"/>
    </source>
</evidence>
<keyword evidence="2" id="KW-0560">Oxidoreductase</keyword>
<dbReference type="Pfam" id="PF03450">
    <property type="entry name" value="CO_deh_flav_C"/>
    <property type="match status" value="1"/>
</dbReference>
<evidence type="ECO:0000313" key="4">
    <source>
        <dbReference type="EMBL" id="HIQ60276.1"/>
    </source>
</evidence>
<dbReference type="SMART" id="SM01092">
    <property type="entry name" value="CO_deh_flav_C"/>
    <property type="match status" value="1"/>
</dbReference>
<dbReference type="EMBL" id="DVFO01000013">
    <property type="protein sequence ID" value="HIQ60276.1"/>
    <property type="molecule type" value="Genomic_DNA"/>
</dbReference>
<sequence length="263" mass="28773">MLTIRQYVRAESLEQAYELNQKKANLILGGMHWMKMTTRSVDTAIDLSGLGLDTIVETDHTFEIGCMVTLRQLEQHPALNAWTNHAVADAVKDIVGVQFRNTATVGGSIFGRYGFSDVLTVFLALNATVVCHHAGEISLEQYAQMPADRDILVKLVVDKQPMRVSYQAMRHARTDFPILTCAVSCVDGVWQASVGARPHKAALVRDQEGLLCGGVDETSAARFGDYVAGQLNFGSNMRGSAAYRRQICGVLVQRAVLAACEVK</sequence>
<name>A0A9D1CFR3_9FIRM</name>
<organism evidence="4 5">
    <name type="scientific">Candidatus Enterenecus faecium</name>
    <dbReference type="NCBI Taxonomy" id="2840780"/>
    <lineage>
        <taxon>Bacteria</taxon>
        <taxon>Bacillati</taxon>
        <taxon>Bacillota</taxon>
        <taxon>Clostridia</taxon>
        <taxon>Eubacteriales</taxon>
        <taxon>Candidatus Enterenecus</taxon>
    </lineage>
</organism>
<dbReference type="SUPFAM" id="SSF55447">
    <property type="entry name" value="CO dehydrogenase flavoprotein C-terminal domain-like"/>
    <property type="match status" value="1"/>
</dbReference>
<dbReference type="PROSITE" id="PS51387">
    <property type="entry name" value="FAD_PCMH"/>
    <property type="match status" value="1"/>
</dbReference>
<comment type="caution">
    <text evidence="4">The sequence shown here is derived from an EMBL/GenBank/DDBJ whole genome shotgun (WGS) entry which is preliminary data.</text>
</comment>
<dbReference type="PANTHER" id="PTHR42659:SF9">
    <property type="entry name" value="XANTHINE DEHYDROGENASE FAD-BINDING SUBUNIT XDHB-RELATED"/>
    <property type="match status" value="1"/>
</dbReference>
<dbReference type="InterPro" id="IPR016166">
    <property type="entry name" value="FAD-bd_PCMH"/>
</dbReference>